<reference evidence="5" key="2">
    <citation type="submission" date="2023-07" db="EMBL/GenBank/DDBJ databases">
        <title>SVep1, a Temperate Phage of Human Oral Commensal Streptococcus vestibularis.</title>
        <authorList>
            <person name="Wu M."/>
            <person name="Zhu Y."/>
            <person name="Li Y."/>
        </authorList>
    </citation>
    <scope>NUCLEOTIDE SEQUENCE</scope>
    <source>
        <strain evidence="5">SVE8</strain>
    </source>
</reference>
<organism evidence="4 6">
    <name type="scientific">Streptococcus vestibularis</name>
    <dbReference type="NCBI Taxonomy" id="1343"/>
    <lineage>
        <taxon>Bacteria</taxon>
        <taxon>Bacillati</taxon>
        <taxon>Bacillota</taxon>
        <taxon>Bacilli</taxon>
        <taxon>Lactobacillales</taxon>
        <taxon>Streptococcaceae</taxon>
        <taxon>Streptococcus</taxon>
    </lineage>
</organism>
<dbReference type="AlphaFoldDB" id="A0A3E4XIV5"/>
<dbReference type="Pfam" id="PF19804">
    <property type="entry name" value="DUF6287"/>
    <property type="match status" value="1"/>
</dbReference>
<feature type="compositionally biased region" description="Low complexity" evidence="1">
    <location>
        <begin position="35"/>
        <end position="55"/>
    </location>
</feature>
<evidence type="ECO:0000313" key="6">
    <source>
        <dbReference type="Proteomes" id="UP000703822"/>
    </source>
</evidence>
<name>A0A3E4XIV5_STRVE</name>
<comment type="caution">
    <text evidence="4">The sequence shown here is derived from an EMBL/GenBank/DDBJ whole genome shotgun (WGS) entry which is preliminary data.</text>
</comment>
<feature type="domain" description="DUF6287" evidence="3">
    <location>
        <begin position="119"/>
        <end position="152"/>
    </location>
</feature>
<dbReference type="InterPro" id="IPR046254">
    <property type="entry name" value="DUF6287"/>
</dbReference>
<accession>A0A3E4XIV5</accession>
<dbReference type="RefSeq" id="WP_003095378.1">
    <property type="nucleotide sequence ID" value="NZ_CABMFU010000003.1"/>
</dbReference>
<feature type="compositionally biased region" description="Polar residues" evidence="1">
    <location>
        <begin position="116"/>
        <end position="126"/>
    </location>
</feature>
<evidence type="ECO:0000256" key="1">
    <source>
        <dbReference type="SAM" id="MobiDB-lite"/>
    </source>
</evidence>
<proteinExistence type="predicted"/>
<dbReference type="EMBL" id="JAUJGC010000006">
    <property type="protein sequence ID" value="MDN5268847.1"/>
    <property type="molecule type" value="Genomic_DNA"/>
</dbReference>
<dbReference type="GeneID" id="61564497"/>
<dbReference type="EMBL" id="JAHAGS010000062">
    <property type="protein sequence ID" value="MBS6097604.1"/>
    <property type="molecule type" value="Genomic_DNA"/>
</dbReference>
<protein>
    <submittedName>
        <fullName evidence="5">DUF6287 domain-containing protein</fullName>
    </submittedName>
</protein>
<keyword evidence="2" id="KW-0472">Membrane</keyword>
<feature type="compositionally biased region" description="Basic and acidic residues" evidence="1">
    <location>
        <begin position="56"/>
        <end position="70"/>
    </location>
</feature>
<feature type="region of interest" description="Disordered" evidence="1">
    <location>
        <begin position="33"/>
        <end position="126"/>
    </location>
</feature>
<dbReference type="Proteomes" id="UP000703822">
    <property type="component" value="Unassembled WGS sequence"/>
</dbReference>
<dbReference type="Proteomes" id="UP001172310">
    <property type="component" value="Unassembled WGS sequence"/>
</dbReference>
<evidence type="ECO:0000313" key="4">
    <source>
        <dbReference type="EMBL" id="MBS6097604.1"/>
    </source>
</evidence>
<keyword evidence="2" id="KW-0812">Transmembrane</keyword>
<evidence type="ECO:0000313" key="5">
    <source>
        <dbReference type="EMBL" id="MDN5268847.1"/>
    </source>
</evidence>
<evidence type="ECO:0000256" key="2">
    <source>
        <dbReference type="SAM" id="Phobius"/>
    </source>
</evidence>
<feature type="transmembrane region" description="Helical" evidence="2">
    <location>
        <begin position="7"/>
        <end position="25"/>
    </location>
</feature>
<reference evidence="4" key="1">
    <citation type="submission" date="2021-05" db="EMBL/GenBank/DDBJ databases">
        <title>Infant gut strain persistence is associated with maternal origin, phylogeny, and functional potential including surface adhesion and iron acquisition.</title>
        <authorList>
            <person name="Lou Y.C."/>
        </authorList>
    </citation>
    <scope>NUCLEOTIDE SEQUENCE</scope>
    <source>
        <strain evidence="4">L3_122_031G1_dasL3_122_031G1_maxbin2.maxbin.025s ta_sub</strain>
    </source>
</reference>
<evidence type="ECO:0000259" key="3">
    <source>
        <dbReference type="Pfam" id="PF19804"/>
    </source>
</evidence>
<keyword evidence="2" id="KW-1133">Transmembrane helix</keyword>
<sequence>MKITSKIIGLVLALIVVILAVFLVTKFNSHESARVSTSSSPVKTVKKSSSSSSKSTKSDKKNSNPHVKNEDTEDATIAVSGSSVAKDSATKDTDETVLSSGGVSETTKEKTGEETQASSSINGKQLSSGDFSSIAGTWTNSRGEFVTISPDGTVQNGRGYTYHLYSGRLNNGNFSGTIASDGDSAAFWAIPGTGNGDLDHLVIGQSDDAENYPFYRN</sequence>
<gene>
    <name evidence="4" type="ORF">KH901_03900</name>
    <name evidence="5" type="ORF">QY913_01490</name>
</gene>